<feature type="transmembrane region" description="Helical" evidence="1">
    <location>
        <begin position="121"/>
        <end position="144"/>
    </location>
</feature>
<feature type="transmembrane region" description="Helical" evidence="1">
    <location>
        <begin position="199"/>
        <end position="218"/>
    </location>
</feature>
<feature type="transmembrane region" description="Helical" evidence="1">
    <location>
        <begin position="63"/>
        <end position="84"/>
    </location>
</feature>
<evidence type="ECO:0000313" key="2">
    <source>
        <dbReference type="EMBL" id="KAF9518761.1"/>
    </source>
</evidence>
<dbReference type="OrthoDB" id="3342455at2759"/>
<dbReference type="InterPro" id="IPR013920">
    <property type="entry name" value="DUF1774_fun"/>
</dbReference>
<evidence type="ECO:0000256" key="1">
    <source>
        <dbReference type="SAM" id="Phobius"/>
    </source>
</evidence>
<name>A0A9P6B9L0_9AGAM</name>
<comment type="caution">
    <text evidence="2">The sequence shown here is derived from an EMBL/GenBank/DDBJ whole genome shotgun (WGS) entry which is preliminary data.</text>
</comment>
<keyword evidence="1" id="KW-0472">Membrane</keyword>
<dbReference type="Proteomes" id="UP000886523">
    <property type="component" value="Unassembled WGS sequence"/>
</dbReference>
<sequence length="303" mass="33897">MSLPFDSSHPAIRLALKHARLQAFTPMAVLLNVAAVVICAVVLNPSSKEVSDNFSTPFNPNPTALALYWLVTFVLLISYCLLLIVANKPEKQEMMVYGVGLCLVFVQCFMALNIVAFTLKFFIASLVFTSLSLLFLVWIHLSLYMYPPHHSRPVEFILIHTPIRLLIVVTFLQELPQLLFIVLGWTYHASKPDDHQKHAWQAVAFIVAFNMAGVLEVALRGDFVWAFAGTWIIIGQLIARPKPAPVFAADLIFTIVYPVLYVTLFVWRHLSGGGRIALPIDEEEAEISRARAAVAVRNGQSRQ</sequence>
<proteinExistence type="predicted"/>
<protein>
    <submittedName>
        <fullName evidence="2">Uncharacterized protein</fullName>
    </submittedName>
</protein>
<keyword evidence="1" id="KW-0812">Transmembrane</keyword>
<feature type="transmembrane region" description="Helical" evidence="1">
    <location>
        <begin position="165"/>
        <end position="187"/>
    </location>
</feature>
<reference evidence="2" key="1">
    <citation type="journal article" date="2020" name="Nat. Commun.">
        <title>Large-scale genome sequencing of mycorrhizal fungi provides insights into the early evolution of symbiotic traits.</title>
        <authorList>
            <person name="Miyauchi S."/>
            <person name="Kiss E."/>
            <person name="Kuo A."/>
            <person name="Drula E."/>
            <person name="Kohler A."/>
            <person name="Sanchez-Garcia M."/>
            <person name="Morin E."/>
            <person name="Andreopoulos B."/>
            <person name="Barry K.W."/>
            <person name="Bonito G."/>
            <person name="Buee M."/>
            <person name="Carver A."/>
            <person name="Chen C."/>
            <person name="Cichocki N."/>
            <person name="Clum A."/>
            <person name="Culley D."/>
            <person name="Crous P.W."/>
            <person name="Fauchery L."/>
            <person name="Girlanda M."/>
            <person name="Hayes R.D."/>
            <person name="Keri Z."/>
            <person name="LaButti K."/>
            <person name="Lipzen A."/>
            <person name="Lombard V."/>
            <person name="Magnuson J."/>
            <person name="Maillard F."/>
            <person name="Murat C."/>
            <person name="Nolan M."/>
            <person name="Ohm R.A."/>
            <person name="Pangilinan J."/>
            <person name="Pereira M.F."/>
            <person name="Perotto S."/>
            <person name="Peter M."/>
            <person name="Pfister S."/>
            <person name="Riley R."/>
            <person name="Sitrit Y."/>
            <person name="Stielow J.B."/>
            <person name="Szollosi G."/>
            <person name="Zifcakova L."/>
            <person name="Stursova M."/>
            <person name="Spatafora J.W."/>
            <person name="Tedersoo L."/>
            <person name="Vaario L.M."/>
            <person name="Yamada A."/>
            <person name="Yan M."/>
            <person name="Wang P."/>
            <person name="Xu J."/>
            <person name="Bruns T."/>
            <person name="Baldrian P."/>
            <person name="Vilgalys R."/>
            <person name="Dunand C."/>
            <person name="Henrissat B."/>
            <person name="Grigoriev I.V."/>
            <person name="Hibbett D."/>
            <person name="Nagy L.G."/>
            <person name="Martin F.M."/>
        </authorList>
    </citation>
    <scope>NUCLEOTIDE SEQUENCE</scope>
    <source>
        <strain evidence="2">UP504</strain>
    </source>
</reference>
<accession>A0A9P6B9L0</accession>
<organism evidence="2 3">
    <name type="scientific">Hydnum rufescens UP504</name>
    <dbReference type="NCBI Taxonomy" id="1448309"/>
    <lineage>
        <taxon>Eukaryota</taxon>
        <taxon>Fungi</taxon>
        <taxon>Dikarya</taxon>
        <taxon>Basidiomycota</taxon>
        <taxon>Agaricomycotina</taxon>
        <taxon>Agaricomycetes</taxon>
        <taxon>Cantharellales</taxon>
        <taxon>Hydnaceae</taxon>
        <taxon>Hydnum</taxon>
    </lineage>
</organism>
<dbReference type="AlphaFoldDB" id="A0A9P6B9L0"/>
<dbReference type="EMBL" id="MU128922">
    <property type="protein sequence ID" value="KAF9518761.1"/>
    <property type="molecule type" value="Genomic_DNA"/>
</dbReference>
<gene>
    <name evidence="2" type="ORF">BS47DRAFT_1325078</name>
</gene>
<keyword evidence="3" id="KW-1185">Reference proteome</keyword>
<feature type="transmembrane region" description="Helical" evidence="1">
    <location>
        <begin position="21"/>
        <end position="43"/>
    </location>
</feature>
<feature type="transmembrane region" description="Helical" evidence="1">
    <location>
        <begin position="245"/>
        <end position="267"/>
    </location>
</feature>
<dbReference type="PANTHER" id="PTHR37992">
    <property type="entry name" value="EXPRESSED PROTEIN"/>
    <property type="match status" value="1"/>
</dbReference>
<feature type="transmembrane region" description="Helical" evidence="1">
    <location>
        <begin position="96"/>
        <end position="115"/>
    </location>
</feature>
<feature type="transmembrane region" description="Helical" evidence="1">
    <location>
        <begin position="223"/>
        <end position="239"/>
    </location>
</feature>
<keyword evidence="1" id="KW-1133">Transmembrane helix</keyword>
<evidence type="ECO:0000313" key="3">
    <source>
        <dbReference type="Proteomes" id="UP000886523"/>
    </source>
</evidence>
<dbReference type="PANTHER" id="PTHR37992:SF1">
    <property type="entry name" value="DUF1774-DOMAIN-CONTAINING PROTEIN"/>
    <property type="match status" value="1"/>
</dbReference>